<keyword evidence="4" id="KW-0732">Signal</keyword>
<name>A0A0C9UM38_SPHS4</name>
<keyword evidence="3" id="KW-0285">Flavoprotein</keyword>
<evidence type="ECO:0000256" key="3">
    <source>
        <dbReference type="ARBA" id="ARBA00022630"/>
    </source>
</evidence>
<evidence type="ECO:0000313" key="8">
    <source>
        <dbReference type="EMBL" id="KIJ26541.1"/>
    </source>
</evidence>
<dbReference type="SUPFAM" id="SSF51905">
    <property type="entry name" value="FAD/NAD(P)-binding domain"/>
    <property type="match status" value="1"/>
</dbReference>
<evidence type="ECO:0000256" key="6">
    <source>
        <dbReference type="ARBA" id="ARBA00023002"/>
    </source>
</evidence>
<organism evidence="8 9">
    <name type="scientific">Sphaerobolus stellatus (strain SS14)</name>
    <dbReference type="NCBI Taxonomy" id="990650"/>
    <lineage>
        <taxon>Eukaryota</taxon>
        <taxon>Fungi</taxon>
        <taxon>Dikarya</taxon>
        <taxon>Basidiomycota</taxon>
        <taxon>Agaricomycotina</taxon>
        <taxon>Agaricomycetes</taxon>
        <taxon>Phallomycetidae</taxon>
        <taxon>Geastrales</taxon>
        <taxon>Sphaerobolaceae</taxon>
        <taxon>Sphaerobolus</taxon>
    </lineage>
</organism>
<keyword evidence="5" id="KW-0274">FAD</keyword>
<dbReference type="PANTHER" id="PTHR11552">
    <property type="entry name" value="GLUCOSE-METHANOL-CHOLINE GMC OXIDOREDUCTASE"/>
    <property type="match status" value="1"/>
</dbReference>
<evidence type="ECO:0000256" key="4">
    <source>
        <dbReference type="ARBA" id="ARBA00022729"/>
    </source>
</evidence>
<dbReference type="InterPro" id="IPR007867">
    <property type="entry name" value="GMC_OxRtase_C"/>
</dbReference>
<comment type="cofactor">
    <cofactor evidence="1">
        <name>FAD</name>
        <dbReference type="ChEBI" id="CHEBI:57692"/>
    </cofactor>
</comment>
<feature type="non-terminal residue" evidence="8">
    <location>
        <position position="1"/>
    </location>
</feature>
<keyword evidence="6" id="KW-0560">Oxidoreductase</keyword>
<evidence type="ECO:0000256" key="5">
    <source>
        <dbReference type="ARBA" id="ARBA00022827"/>
    </source>
</evidence>
<evidence type="ECO:0000259" key="7">
    <source>
        <dbReference type="Pfam" id="PF05199"/>
    </source>
</evidence>
<dbReference type="GO" id="GO:0050660">
    <property type="term" value="F:flavin adenine dinucleotide binding"/>
    <property type="evidence" value="ECO:0007669"/>
    <property type="project" value="InterPro"/>
</dbReference>
<evidence type="ECO:0000256" key="1">
    <source>
        <dbReference type="ARBA" id="ARBA00001974"/>
    </source>
</evidence>
<reference evidence="8 9" key="1">
    <citation type="submission" date="2014-06" db="EMBL/GenBank/DDBJ databases">
        <title>Evolutionary Origins and Diversification of the Mycorrhizal Mutualists.</title>
        <authorList>
            <consortium name="DOE Joint Genome Institute"/>
            <consortium name="Mycorrhizal Genomics Consortium"/>
            <person name="Kohler A."/>
            <person name="Kuo A."/>
            <person name="Nagy L.G."/>
            <person name="Floudas D."/>
            <person name="Copeland A."/>
            <person name="Barry K.W."/>
            <person name="Cichocki N."/>
            <person name="Veneault-Fourrey C."/>
            <person name="LaButti K."/>
            <person name="Lindquist E.A."/>
            <person name="Lipzen A."/>
            <person name="Lundell T."/>
            <person name="Morin E."/>
            <person name="Murat C."/>
            <person name="Riley R."/>
            <person name="Ohm R."/>
            <person name="Sun H."/>
            <person name="Tunlid A."/>
            <person name="Henrissat B."/>
            <person name="Grigoriev I.V."/>
            <person name="Hibbett D.S."/>
            <person name="Martin F."/>
        </authorList>
    </citation>
    <scope>NUCLEOTIDE SEQUENCE [LARGE SCALE GENOMIC DNA]</scope>
    <source>
        <strain evidence="8 9">SS14</strain>
    </source>
</reference>
<dbReference type="PANTHER" id="PTHR11552:SF201">
    <property type="entry name" value="GLUCOSE-METHANOL-CHOLINE OXIDOREDUCTASE N-TERMINAL DOMAIN-CONTAINING PROTEIN"/>
    <property type="match status" value="1"/>
</dbReference>
<dbReference type="OrthoDB" id="269227at2759"/>
<dbReference type="Gene3D" id="3.50.50.60">
    <property type="entry name" value="FAD/NAD(P)-binding domain"/>
    <property type="match status" value="1"/>
</dbReference>
<dbReference type="HOGENOM" id="CLU_002865_2_6_1"/>
<dbReference type="Gene3D" id="3.30.560.10">
    <property type="entry name" value="Glucose Oxidase, domain 3"/>
    <property type="match status" value="1"/>
</dbReference>
<dbReference type="SUPFAM" id="SSF54373">
    <property type="entry name" value="FAD-linked reductases, C-terminal domain"/>
    <property type="match status" value="1"/>
</dbReference>
<dbReference type="Proteomes" id="UP000054279">
    <property type="component" value="Unassembled WGS sequence"/>
</dbReference>
<evidence type="ECO:0000256" key="2">
    <source>
        <dbReference type="ARBA" id="ARBA00010790"/>
    </source>
</evidence>
<evidence type="ECO:0000313" key="9">
    <source>
        <dbReference type="Proteomes" id="UP000054279"/>
    </source>
</evidence>
<protein>
    <submittedName>
        <fullName evidence="8">GMC oxidoreductase</fullName>
    </submittedName>
</protein>
<feature type="domain" description="Glucose-methanol-choline oxidoreductase C-terminal" evidence="7">
    <location>
        <begin position="4"/>
        <end position="103"/>
    </location>
</feature>
<dbReference type="GO" id="GO:0016614">
    <property type="term" value="F:oxidoreductase activity, acting on CH-OH group of donors"/>
    <property type="evidence" value="ECO:0007669"/>
    <property type="project" value="InterPro"/>
</dbReference>
<dbReference type="Pfam" id="PF05199">
    <property type="entry name" value="GMC_oxred_C"/>
    <property type="match status" value="1"/>
</dbReference>
<keyword evidence="9" id="KW-1185">Reference proteome</keyword>
<sequence>RERLKKARSFAAAGPAWKDYVLQEVGPFAGSSTDEELDDMIPNIASTIWHIVGTAAMTSYNAIYGVVNPNLRINGVKGLRIVDASVFPFIPSAHTQAPVYAFAERAVDLIKAAWK</sequence>
<dbReference type="InterPro" id="IPR012132">
    <property type="entry name" value="GMC_OxRdtase"/>
</dbReference>
<proteinExistence type="inferred from homology"/>
<dbReference type="AlphaFoldDB" id="A0A0C9UM38"/>
<dbReference type="EMBL" id="KN837365">
    <property type="protein sequence ID" value="KIJ26541.1"/>
    <property type="molecule type" value="Genomic_DNA"/>
</dbReference>
<comment type="similarity">
    <text evidence="2">Belongs to the GMC oxidoreductase family.</text>
</comment>
<accession>A0A0C9UM38</accession>
<dbReference type="InterPro" id="IPR036188">
    <property type="entry name" value="FAD/NAD-bd_sf"/>
</dbReference>
<gene>
    <name evidence="8" type="ORF">M422DRAFT_192041</name>
</gene>